<keyword evidence="4" id="KW-0812">Transmembrane</keyword>
<evidence type="ECO:0000256" key="4">
    <source>
        <dbReference type="SAM" id="Phobius"/>
    </source>
</evidence>
<dbReference type="RefSeq" id="WP_066736062.1">
    <property type="nucleotide sequence ID" value="NZ_JAJCIQ010000002.1"/>
</dbReference>
<dbReference type="PROSITE" id="PS50937">
    <property type="entry name" value="HTH_MERR_2"/>
    <property type="match status" value="1"/>
</dbReference>
<evidence type="ECO:0000256" key="1">
    <source>
        <dbReference type="ARBA" id="ARBA00023015"/>
    </source>
</evidence>
<protein>
    <submittedName>
        <fullName evidence="6">MerR family transcriptional regulator</fullName>
    </submittedName>
</protein>
<dbReference type="PRINTS" id="PR00040">
    <property type="entry name" value="HTHMERR"/>
</dbReference>
<gene>
    <name evidence="6" type="ORF">LIZ65_06410</name>
</gene>
<keyword evidence="3" id="KW-0804">Transcription</keyword>
<dbReference type="SMART" id="SM00422">
    <property type="entry name" value="HTH_MERR"/>
    <property type="match status" value="1"/>
</dbReference>
<feature type="domain" description="HTH merR-type" evidence="5">
    <location>
        <begin position="1"/>
        <end position="69"/>
    </location>
</feature>
<dbReference type="InterPro" id="IPR047057">
    <property type="entry name" value="MerR_fam"/>
</dbReference>
<evidence type="ECO:0000313" key="6">
    <source>
        <dbReference type="EMBL" id="MCB7386916.1"/>
    </source>
</evidence>
<keyword evidence="2" id="KW-0238">DNA-binding</keyword>
<evidence type="ECO:0000259" key="5">
    <source>
        <dbReference type="PROSITE" id="PS50937"/>
    </source>
</evidence>
<reference evidence="6 7" key="1">
    <citation type="submission" date="2021-10" db="EMBL/GenBank/DDBJ databases">
        <title>Collection of gut derived symbiotic bacterial strains cultured from healthy donors.</title>
        <authorList>
            <person name="Lin H."/>
            <person name="Littmann E."/>
            <person name="Kohout C."/>
            <person name="Pamer E.G."/>
        </authorList>
    </citation>
    <scope>NUCLEOTIDE SEQUENCE [LARGE SCALE GENOMIC DNA]</scope>
    <source>
        <strain evidence="6 7">DFI.1.165</strain>
    </source>
</reference>
<accession>A0ABS8DET0</accession>
<dbReference type="Pfam" id="PF13411">
    <property type="entry name" value="MerR_1"/>
    <property type="match status" value="1"/>
</dbReference>
<comment type="caution">
    <text evidence="6">The sequence shown here is derived from an EMBL/GenBank/DDBJ whole genome shotgun (WGS) entry which is preliminary data.</text>
</comment>
<sequence length="201" mass="23582">MKIKEVEKRTGITSHNIRFYEKEGLLNPSRNLSNGYREYTEADIQRINYIKLLRMLDISIKDIKVCLEKDEKLSDILTKHLEDLKKEETRIQQNLILCQEFVDKGIDDLPDDMIEQIICDKEAYINSLEEIKKQDKIQRIFFVSKQLSCIIGFTLVLILSVQFYITICLTYMNRALQIFILLLAVFLLGCIAKMIYMNETG</sequence>
<dbReference type="EMBL" id="JAJCIS010000002">
    <property type="protein sequence ID" value="MCB7386916.1"/>
    <property type="molecule type" value="Genomic_DNA"/>
</dbReference>
<evidence type="ECO:0000313" key="7">
    <source>
        <dbReference type="Proteomes" id="UP001299546"/>
    </source>
</evidence>
<proteinExistence type="predicted"/>
<feature type="transmembrane region" description="Helical" evidence="4">
    <location>
        <begin position="147"/>
        <end position="172"/>
    </location>
</feature>
<dbReference type="Gene3D" id="1.10.1660.10">
    <property type="match status" value="1"/>
</dbReference>
<dbReference type="SUPFAM" id="SSF46955">
    <property type="entry name" value="Putative DNA-binding domain"/>
    <property type="match status" value="1"/>
</dbReference>
<dbReference type="PANTHER" id="PTHR30204:SF94">
    <property type="entry name" value="HEAVY METAL-DEPENDENT TRANSCRIPTIONAL REGULATOR HI_0293-RELATED"/>
    <property type="match status" value="1"/>
</dbReference>
<dbReference type="Proteomes" id="UP001299546">
    <property type="component" value="Unassembled WGS sequence"/>
</dbReference>
<name>A0ABS8DET0_9FIRM</name>
<evidence type="ECO:0000256" key="2">
    <source>
        <dbReference type="ARBA" id="ARBA00023125"/>
    </source>
</evidence>
<dbReference type="InterPro" id="IPR000551">
    <property type="entry name" value="MerR-type_HTH_dom"/>
</dbReference>
<organism evidence="6 7">
    <name type="scientific">Bariatricus massiliensis</name>
    <dbReference type="NCBI Taxonomy" id="1745713"/>
    <lineage>
        <taxon>Bacteria</taxon>
        <taxon>Bacillati</taxon>
        <taxon>Bacillota</taxon>
        <taxon>Clostridia</taxon>
        <taxon>Lachnospirales</taxon>
        <taxon>Lachnospiraceae</taxon>
        <taxon>Bariatricus</taxon>
    </lineage>
</organism>
<dbReference type="PANTHER" id="PTHR30204">
    <property type="entry name" value="REDOX-CYCLING DRUG-SENSING TRANSCRIPTIONAL ACTIVATOR SOXR"/>
    <property type="match status" value="1"/>
</dbReference>
<feature type="transmembrane region" description="Helical" evidence="4">
    <location>
        <begin position="178"/>
        <end position="196"/>
    </location>
</feature>
<keyword evidence="4" id="KW-1133">Transmembrane helix</keyword>
<evidence type="ECO:0000256" key="3">
    <source>
        <dbReference type="ARBA" id="ARBA00023163"/>
    </source>
</evidence>
<keyword evidence="1" id="KW-0805">Transcription regulation</keyword>
<keyword evidence="7" id="KW-1185">Reference proteome</keyword>
<keyword evidence="4" id="KW-0472">Membrane</keyword>
<dbReference type="InterPro" id="IPR009061">
    <property type="entry name" value="DNA-bd_dom_put_sf"/>
</dbReference>